<evidence type="ECO:0000313" key="2">
    <source>
        <dbReference type="Proteomes" id="UP000445582"/>
    </source>
</evidence>
<dbReference type="AlphaFoldDB" id="A0A844YBQ2"/>
<dbReference type="Proteomes" id="UP000445582">
    <property type="component" value="Unassembled WGS sequence"/>
</dbReference>
<dbReference type="EMBL" id="WTYN01000001">
    <property type="protein sequence ID" value="MXO61402.1"/>
    <property type="molecule type" value="Genomic_DNA"/>
</dbReference>
<gene>
    <name evidence="1" type="ORF">GRI48_00075</name>
</gene>
<evidence type="ECO:0000313" key="1">
    <source>
        <dbReference type="EMBL" id="MXO61402.1"/>
    </source>
</evidence>
<proteinExistence type="predicted"/>
<sequence length="164" mass="19138">MSIIVTSQQQALDNIERFQDELGKSDELQRRLAFARAWYAAPRSGGTWNFAPSKFCGYENMTAEEYVNDEPRDGRRTEKQLQKWFSVVPESDRMFEDLYQALNAFLARYAKLPSSAIRLNVPTQYLRDRISRDEDNRARRIADLIIQVARDLPSEEAKRIKESL</sequence>
<dbReference type="OrthoDB" id="2880589at2"/>
<dbReference type="RefSeq" id="WP_160669586.1">
    <property type="nucleotide sequence ID" value="NZ_WTYN01000001.1"/>
</dbReference>
<protein>
    <submittedName>
        <fullName evidence="1">Uncharacterized protein</fullName>
    </submittedName>
</protein>
<accession>A0A844YBQ2</accession>
<reference evidence="1 2" key="1">
    <citation type="submission" date="2019-12" db="EMBL/GenBank/DDBJ databases">
        <title>Genomic-based taxomic classification of the family Erythrobacteraceae.</title>
        <authorList>
            <person name="Xu L."/>
        </authorList>
    </citation>
    <scope>NUCLEOTIDE SEQUENCE [LARGE SCALE GENOMIC DNA]</scope>
    <source>
        <strain evidence="1 2">MCCC 1A09965</strain>
    </source>
</reference>
<comment type="caution">
    <text evidence="1">The sequence shown here is derived from an EMBL/GenBank/DDBJ whole genome shotgun (WGS) entry which is preliminary data.</text>
</comment>
<keyword evidence="2" id="KW-1185">Reference proteome</keyword>
<organism evidence="1 2">
    <name type="scientific">Qipengyuania oceanensis</name>
    <dbReference type="NCBI Taxonomy" id="1463597"/>
    <lineage>
        <taxon>Bacteria</taxon>
        <taxon>Pseudomonadati</taxon>
        <taxon>Pseudomonadota</taxon>
        <taxon>Alphaproteobacteria</taxon>
        <taxon>Sphingomonadales</taxon>
        <taxon>Erythrobacteraceae</taxon>
        <taxon>Qipengyuania</taxon>
    </lineage>
</organism>
<name>A0A844YBQ2_9SPHN</name>